<dbReference type="AlphaFoldDB" id="A0A2U1ZXD4"/>
<evidence type="ECO:0000256" key="1">
    <source>
        <dbReference type="SAM" id="Phobius"/>
    </source>
</evidence>
<sequence>MRFDRPTALTAAIAGGSLLLGFAAAQLTGLRWAGAVVVLAGAAWGVLRERRTTAWWRLAVVVAAGAGCFVLAHVLSDPLGPWVAVVLAALVLAAVTAALVRRGTTKPRASRPGAASTVR</sequence>
<proteinExistence type="predicted"/>
<comment type="caution">
    <text evidence="2">The sequence shown here is derived from an EMBL/GenBank/DDBJ whole genome shotgun (WGS) entry which is preliminary data.</text>
</comment>
<keyword evidence="1" id="KW-0812">Transmembrane</keyword>
<keyword evidence="3" id="KW-1185">Reference proteome</keyword>
<organism evidence="2 3">
    <name type="scientific">Serinibacter arcticus</name>
    <dbReference type="NCBI Taxonomy" id="1655435"/>
    <lineage>
        <taxon>Bacteria</taxon>
        <taxon>Bacillati</taxon>
        <taxon>Actinomycetota</taxon>
        <taxon>Actinomycetes</taxon>
        <taxon>Micrococcales</taxon>
        <taxon>Beutenbergiaceae</taxon>
        <taxon>Serinibacter</taxon>
    </lineage>
</organism>
<name>A0A2U1ZXD4_9MICO</name>
<feature type="transmembrane region" description="Helical" evidence="1">
    <location>
        <begin position="54"/>
        <end position="75"/>
    </location>
</feature>
<gene>
    <name evidence="2" type="ORF">C8046_14185</name>
</gene>
<keyword evidence="1" id="KW-0472">Membrane</keyword>
<feature type="transmembrane region" description="Helical" evidence="1">
    <location>
        <begin position="81"/>
        <end position="100"/>
    </location>
</feature>
<feature type="transmembrane region" description="Helical" evidence="1">
    <location>
        <begin position="7"/>
        <end position="24"/>
    </location>
</feature>
<protein>
    <submittedName>
        <fullName evidence="2">Uncharacterized protein</fullName>
    </submittedName>
</protein>
<evidence type="ECO:0000313" key="3">
    <source>
        <dbReference type="Proteomes" id="UP000245166"/>
    </source>
</evidence>
<dbReference type="EMBL" id="PYHR01000002">
    <property type="protein sequence ID" value="PWD51624.1"/>
    <property type="molecule type" value="Genomic_DNA"/>
</dbReference>
<evidence type="ECO:0000313" key="2">
    <source>
        <dbReference type="EMBL" id="PWD51624.1"/>
    </source>
</evidence>
<dbReference type="Proteomes" id="UP000245166">
    <property type="component" value="Unassembled WGS sequence"/>
</dbReference>
<keyword evidence="1" id="KW-1133">Transmembrane helix</keyword>
<feature type="transmembrane region" description="Helical" evidence="1">
    <location>
        <begin position="30"/>
        <end position="47"/>
    </location>
</feature>
<accession>A0A2U1ZXD4</accession>
<reference evidence="2 3" key="1">
    <citation type="submission" date="2018-03" db="EMBL/GenBank/DDBJ databases">
        <title>Genome assembly of novel Miniimonas species PCH200.</title>
        <authorList>
            <person name="Thakur V."/>
            <person name="Kumar V."/>
            <person name="Singh D."/>
        </authorList>
    </citation>
    <scope>NUCLEOTIDE SEQUENCE [LARGE SCALE GENOMIC DNA]</scope>
    <source>
        <strain evidence="2 3">PCH200</strain>
    </source>
</reference>
<dbReference type="RefSeq" id="WP_109230004.1">
    <property type="nucleotide sequence ID" value="NZ_PYHR01000002.1"/>
</dbReference>